<accession>A0A3D2X473</accession>
<dbReference type="InterPro" id="IPR028082">
    <property type="entry name" value="Peripla_BP_I"/>
</dbReference>
<feature type="signal peptide" evidence="4">
    <location>
        <begin position="1"/>
        <end position="21"/>
    </location>
</feature>
<evidence type="ECO:0000259" key="5">
    <source>
        <dbReference type="Pfam" id="PF13407"/>
    </source>
</evidence>
<sequence>MKKLLSMMLALVMVFSLTACGSTDKSKDSSEGEKTVYVIVKVLGNQYWSVVQAGAEKAGKDLGCKVVIVGTAAESDIEGQVRYIQDAISAKADAIVVAPLDRTALKNPISEQFTSGTPIVLIDSSVEGEDYSTALMTDNVEAGRMAAKEMIARLKAKGVAEDKEGSIAIQAGSTGSMAINDRLKGFNEYWGENAPAAWKVLNDDIKINDGDISKAVAFCQDFLTTYPDLIGVFGPNNGSTVGFVTGITEAKRSDLTMVGFDFSKEIEQMIRGGEYDVASIVQRQYMMGYDGVKTALELANGGKVENKIVDTGVLIVDHTNVDSEDVQGVINPGK</sequence>
<dbReference type="Proteomes" id="UP000262969">
    <property type="component" value="Unassembled WGS sequence"/>
</dbReference>
<evidence type="ECO:0000256" key="3">
    <source>
        <dbReference type="ARBA" id="ARBA00022729"/>
    </source>
</evidence>
<evidence type="ECO:0000256" key="2">
    <source>
        <dbReference type="ARBA" id="ARBA00007639"/>
    </source>
</evidence>
<proteinExistence type="inferred from homology"/>
<evidence type="ECO:0000313" key="6">
    <source>
        <dbReference type="EMBL" id="HCL01941.1"/>
    </source>
</evidence>
<protein>
    <submittedName>
        <fullName evidence="6">ABC transporter substrate-binding protein</fullName>
    </submittedName>
</protein>
<comment type="similarity">
    <text evidence="2">Belongs to the bacterial solute-binding protein 2 family.</text>
</comment>
<feature type="chain" id="PRO_5038688849" evidence="4">
    <location>
        <begin position="22"/>
        <end position="334"/>
    </location>
</feature>
<dbReference type="CDD" id="cd20008">
    <property type="entry name" value="PBP1_ABC_sugar_binding-like"/>
    <property type="match status" value="1"/>
</dbReference>
<gene>
    <name evidence="6" type="ORF">DHW61_05905</name>
</gene>
<reference evidence="6 7" key="1">
    <citation type="journal article" date="2018" name="Nat. Biotechnol.">
        <title>A standardized bacterial taxonomy based on genome phylogeny substantially revises the tree of life.</title>
        <authorList>
            <person name="Parks D.H."/>
            <person name="Chuvochina M."/>
            <person name="Waite D.W."/>
            <person name="Rinke C."/>
            <person name="Skarshewski A."/>
            <person name="Chaumeil P.A."/>
            <person name="Hugenholtz P."/>
        </authorList>
    </citation>
    <scope>NUCLEOTIDE SEQUENCE [LARGE SCALE GENOMIC DNA]</scope>
    <source>
        <strain evidence="6">UBA11728</strain>
    </source>
</reference>
<dbReference type="AlphaFoldDB" id="A0A3D2X473"/>
<dbReference type="PANTHER" id="PTHR46847">
    <property type="entry name" value="D-ALLOSE-BINDING PERIPLASMIC PROTEIN-RELATED"/>
    <property type="match status" value="1"/>
</dbReference>
<name>A0A3D2X473_9FIRM</name>
<organism evidence="6 7">
    <name type="scientific">Lachnoclostridium phytofermentans</name>
    <dbReference type="NCBI Taxonomy" id="66219"/>
    <lineage>
        <taxon>Bacteria</taxon>
        <taxon>Bacillati</taxon>
        <taxon>Bacillota</taxon>
        <taxon>Clostridia</taxon>
        <taxon>Lachnospirales</taxon>
        <taxon>Lachnospiraceae</taxon>
    </lineage>
</organism>
<dbReference type="SUPFAM" id="SSF53822">
    <property type="entry name" value="Periplasmic binding protein-like I"/>
    <property type="match status" value="1"/>
</dbReference>
<dbReference type="PANTHER" id="PTHR46847:SF1">
    <property type="entry name" value="D-ALLOSE-BINDING PERIPLASMIC PROTEIN-RELATED"/>
    <property type="match status" value="1"/>
</dbReference>
<evidence type="ECO:0000313" key="7">
    <source>
        <dbReference type="Proteomes" id="UP000262969"/>
    </source>
</evidence>
<comment type="caution">
    <text evidence="6">The sequence shown here is derived from an EMBL/GenBank/DDBJ whole genome shotgun (WGS) entry which is preliminary data.</text>
</comment>
<dbReference type="Pfam" id="PF13407">
    <property type="entry name" value="Peripla_BP_4"/>
    <property type="match status" value="1"/>
</dbReference>
<feature type="domain" description="Periplasmic binding protein" evidence="5">
    <location>
        <begin position="36"/>
        <end position="302"/>
    </location>
</feature>
<evidence type="ECO:0000256" key="4">
    <source>
        <dbReference type="SAM" id="SignalP"/>
    </source>
</evidence>
<keyword evidence="3 4" id="KW-0732">Signal</keyword>
<dbReference type="GO" id="GO:0030246">
    <property type="term" value="F:carbohydrate binding"/>
    <property type="evidence" value="ECO:0007669"/>
    <property type="project" value="UniProtKB-ARBA"/>
</dbReference>
<dbReference type="Gene3D" id="3.40.50.2300">
    <property type="match status" value="2"/>
</dbReference>
<dbReference type="EMBL" id="DPVV01000200">
    <property type="protein sequence ID" value="HCL01941.1"/>
    <property type="molecule type" value="Genomic_DNA"/>
</dbReference>
<dbReference type="GO" id="GO:0030313">
    <property type="term" value="C:cell envelope"/>
    <property type="evidence" value="ECO:0007669"/>
    <property type="project" value="UniProtKB-SubCell"/>
</dbReference>
<evidence type="ECO:0000256" key="1">
    <source>
        <dbReference type="ARBA" id="ARBA00004196"/>
    </source>
</evidence>
<comment type="subcellular location">
    <subcellularLocation>
        <location evidence="1">Cell envelope</location>
    </subcellularLocation>
</comment>
<dbReference type="InterPro" id="IPR025997">
    <property type="entry name" value="SBP_2_dom"/>
</dbReference>
<dbReference type="PROSITE" id="PS51257">
    <property type="entry name" value="PROKAR_LIPOPROTEIN"/>
    <property type="match status" value="1"/>
</dbReference>